<evidence type="ECO:0000256" key="4">
    <source>
        <dbReference type="ARBA" id="ARBA00022729"/>
    </source>
</evidence>
<feature type="domain" description="Glycoside hydrolase family 29 N-terminal" evidence="7">
    <location>
        <begin position="33"/>
        <end position="311"/>
    </location>
</feature>
<evidence type="ECO:0000256" key="5">
    <source>
        <dbReference type="ARBA" id="ARBA00022801"/>
    </source>
</evidence>
<sequence length="460" mass="51829">VPPPLPVLPLPTAKQLQWQQREMIMFMHFGINTFTNSEWGTGKENPQLFNPKGLDARQWAWVAKEAGFSLVILTAKHHDGFCLWPSEYTNHSVKSSLWEDGKGDVVKDLSMAAREQGLEFGVYLSPWDRYEPFYGKEVQYNEFYLGQLQELLTQYGPISEVWFDGAKGDNTTMTYLFSKWFAIVKELQTYANMFSDAGPDVRWVGNENGAAGLTSWSTINGSSYSIGQAGTEGYLNTGDPHGTDWIPPECDVSIRTGWFWHSDQKPKPLSKLLDIYYTSVGRNCLLLLNVPPNSTGLVSTEDVERLMEFSKAIKTIFSKDLASSATVTASSMRGAAFAPSNVLSNDLWTYWAPMDSKHRKKFHWIELKTQSAIEFNVVRIQEAIGLGQRVMEYGVYILGVGEKKEMVLVSNGTTIGYKKLDRLKKPVKSTRVMLMVWKSRGGVPLISSFGLHFDPFYNGP</sequence>
<dbReference type="OMA" id="DWIPPEC"/>
<dbReference type="FunFam" id="3.20.20.80:FF:000052">
    <property type="entry name" value="Putative alpha-L-fucosidase 1"/>
    <property type="match status" value="1"/>
</dbReference>
<keyword evidence="4" id="KW-0732">Signal</keyword>
<dbReference type="GO" id="GO:0016139">
    <property type="term" value="P:glycoside catabolic process"/>
    <property type="evidence" value="ECO:0007669"/>
    <property type="project" value="TreeGrafter"/>
</dbReference>
<dbReference type="InterPro" id="IPR000933">
    <property type="entry name" value="Glyco_hydro_29"/>
</dbReference>
<dbReference type="InterPro" id="IPR016286">
    <property type="entry name" value="FUC_metazoa-typ"/>
</dbReference>
<dbReference type="PANTHER" id="PTHR10030:SF37">
    <property type="entry name" value="ALPHA-L-FUCOSIDASE-RELATED"/>
    <property type="match status" value="1"/>
</dbReference>
<dbReference type="InterPro" id="IPR008979">
    <property type="entry name" value="Galactose-bd-like_sf"/>
</dbReference>
<dbReference type="GO" id="GO:0006004">
    <property type="term" value="P:fucose metabolic process"/>
    <property type="evidence" value="ECO:0007669"/>
    <property type="project" value="InterPro"/>
</dbReference>
<evidence type="ECO:0000313" key="8">
    <source>
        <dbReference type="EMBL" id="KAH9311228.1"/>
    </source>
</evidence>
<evidence type="ECO:0000256" key="3">
    <source>
        <dbReference type="ARBA" id="ARBA00012662"/>
    </source>
</evidence>
<dbReference type="InterPro" id="IPR017853">
    <property type="entry name" value="GH"/>
</dbReference>
<gene>
    <name evidence="8" type="ORF">KI387_026263</name>
</gene>
<feature type="non-terminal residue" evidence="8">
    <location>
        <position position="460"/>
    </location>
</feature>
<dbReference type="PRINTS" id="PR00741">
    <property type="entry name" value="GLHYDRLASE29"/>
</dbReference>
<dbReference type="AlphaFoldDB" id="A0AA38FVZ5"/>
<name>A0AA38FVZ5_TAXCH</name>
<dbReference type="Gene3D" id="2.60.120.260">
    <property type="entry name" value="Galactose-binding domain-like"/>
    <property type="match status" value="1"/>
</dbReference>
<dbReference type="Proteomes" id="UP000824469">
    <property type="component" value="Unassembled WGS sequence"/>
</dbReference>
<dbReference type="InterPro" id="IPR057739">
    <property type="entry name" value="Glyco_hydro_29_N"/>
</dbReference>
<dbReference type="EMBL" id="JAHRHJ020000006">
    <property type="protein sequence ID" value="KAH9311228.1"/>
    <property type="molecule type" value="Genomic_DNA"/>
</dbReference>
<accession>A0AA38FVZ5</accession>
<comment type="caution">
    <text evidence="8">The sequence shown here is derived from an EMBL/GenBank/DDBJ whole genome shotgun (WGS) entry which is preliminary data.</text>
</comment>
<dbReference type="PANTHER" id="PTHR10030">
    <property type="entry name" value="ALPHA-L-FUCOSIDASE"/>
    <property type="match status" value="1"/>
</dbReference>
<dbReference type="EC" id="3.2.1.51" evidence="3"/>
<dbReference type="SUPFAM" id="SSF49785">
    <property type="entry name" value="Galactose-binding domain-like"/>
    <property type="match status" value="1"/>
</dbReference>
<keyword evidence="9" id="KW-1185">Reference proteome</keyword>
<protein>
    <recommendedName>
        <fullName evidence="3">alpha-L-fucosidase</fullName>
        <ecNumber evidence="3">3.2.1.51</ecNumber>
    </recommendedName>
</protein>
<keyword evidence="5" id="KW-0378">Hydrolase</keyword>
<dbReference type="Gene3D" id="3.20.20.80">
    <property type="entry name" value="Glycosidases"/>
    <property type="match status" value="1"/>
</dbReference>
<evidence type="ECO:0000256" key="1">
    <source>
        <dbReference type="ARBA" id="ARBA00004071"/>
    </source>
</evidence>
<evidence type="ECO:0000256" key="2">
    <source>
        <dbReference type="ARBA" id="ARBA00007951"/>
    </source>
</evidence>
<evidence type="ECO:0000256" key="6">
    <source>
        <dbReference type="ARBA" id="ARBA00023295"/>
    </source>
</evidence>
<proteinExistence type="inferred from homology"/>
<dbReference type="Pfam" id="PF01120">
    <property type="entry name" value="Alpha_L_fucos"/>
    <property type="match status" value="1"/>
</dbReference>
<organism evidence="8 9">
    <name type="scientific">Taxus chinensis</name>
    <name type="common">Chinese yew</name>
    <name type="synonym">Taxus wallichiana var. chinensis</name>
    <dbReference type="NCBI Taxonomy" id="29808"/>
    <lineage>
        <taxon>Eukaryota</taxon>
        <taxon>Viridiplantae</taxon>
        <taxon>Streptophyta</taxon>
        <taxon>Embryophyta</taxon>
        <taxon>Tracheophyta</taxon>
        <taxon>Spermatophyta</taxon>
        <taxon>Pinopsida</taxon>
        <taxon>Pinidae</taxon>
        <taxon>Conifers II</taxon>
        <taxon>Cupressales</taxon>
        <taxon>Taxaceae</taxon>
        <taxon>Taxus</taxon>
    </lineage>
</organism>
<keyword evidence="6" id="KW-0326">Glycosidase</keyword>
<evidence type="ECO:0000259" key="7">
    <source>
        <dbReference type="Pfam" id="PF01120"/>
    </source>
</evidence>
<comment type="similarity">
    <text evidence="2">Belongs to the glycosyl hydrolase 29 family.</text>
</comment>
<dbReference type="SMART" id="SM00812">
    <property type="entry name" value="Alpha_L_fucos"/>
    <property type="match status" value="1"/>
</dbReference>
<evidence type="ECO:0000313" key="9">
    <source>
        <dbReference type="Proteomes" id="UP000824469"/>
    </source>
</evidence>
<reference evidence="8 9" key="1">
    <citation type="journal article" date="2021" name="Nat. Plants">
        <title>The Taxus genome provides insights into paclitaxel biosynthesis.</title>
        <authorList>
            <person name="Xiong X."/>
            <person name="Gou J."/>
            <person name="Liao Q."/>
            <person name="Li Y."/>
            <person name="Zhou Q."/>
            <person name="Bi G."/>
            <person name="Li C."/>
            <person name="Du R."/>
            <person name="Wang X."/>
            <person name="Sun T."/>
            <person name="Guo L."/>
            <person name="Liang H."/>
            <person name="Lu P."/>
            <person name="Wu Y."/>
            <person name="Zhang Z."/>
            <person name="Ro D.K."/>
            <person name="Shang Y."/>
            <person name="Huang S."/>
            <person name="Yan J."/>
        </authorList>
    </citation>
    <scope>NUCLEOTIDE SEQUENCE [LARGE SCALE GENOMIC DNA]</scope>
    <source>
        <strain evidence="8">Ta-2019</strain>
    </source>
</reference>
<dbReference type="SUPFAM" id="SSF51445">
    <property type="entry name" value="(Trans)glycosidases"/>
    <property type="match status" value="1"/>
</dbReference>
<dbReference type="GO" id="GO:0004560">
    <property type="term" value="F:alpha-L-fucosidase activity"/>
    <property type="evidence" value="ECO:0007669"/>
    <property type="project" value="UniProtKB-EC"/>
</dbReference>
<comment type="function">
    <text evidence="1">Alpha-L-fucosidase is responsible for hydrolyzing the alpha-1,6-linked fucose joined to the reducing-end N-acetylglucosamine of the carbohydrate moieties of glycoproteins.</text>
</comment>
<dbReference type="GO" id="GO:0005764">
    <property type="term" value="C:lysosome"/>
    <property type="evidence" value="ECO:0007669"/>
    <property type="project" value="TreeGrafter"/>
</dbReference>